<feature type="region of interest" description="Disordered" evidence="1">
    <location>
        <begin position="1"/>
        <end position="41"/>
    </location>
</feature>
<evidence type="ECO:0000313" key="3">
    <source>
        <dbReference type="Proteomes" id="UP000265520"/>
    </source>
</evidence>
<reference evidence="2 3" key="1">
    <citation type="journal article" date="2018" name="Front. Plant Sci.">
        <title>Red Clover (Trifolium pratense) and Zigzag Clover (T. medium) - A Picture of Genomic Similarities and Differences.</title>
        <authorList>
            <person name="Dluhosova J."/>
            <person name="Istvanek J."/>
            <person name="Nedelnik J."/>
            <person name="Repkova J."/>
        </authorList>
    </citation>
    <scope>NUCLEOTIDE SEQUENCE [LARGE SCALE GENOMIC DNA]</scope>
    <source>
        <strain evidence="3">cv. 10/8</strain>
        <tissue evidence="2">Leaf</tissue>
    </source>
</reference>
<feature type="region of interest" description="Disordered" evidence="1">
    <location>
        <begin position="56"/>
        <end position="89"/>
    </location>
</feature>
<feature type="non-terminal residue" evidence="2">
    <location>
        <position position="111"/>
    </location>
</feature>
<dbReference type="Proteomes" id="UP000265520">
    <property type="component" value="Unassembled WGS sequence"/>
</dbReference>
<dbReference type="AlphaFoldDB" id="A0A392S549"/>
<accession>A0A392S549</accession>
<sequence>TRDDIVQVSPVKRRRDSSDSEDDQPASEGKGKEQIVSAADTIPLKKKTGKEKAEVVVKEKEKRKRTAASGTEKDLVTKKQRTQKTRAPRVRKLVLQVEEEDEEETDEEPLQ</sequence>
<evidence type="ECO:0000313" key="2">
    <source>
        <dbReference type="EMBL" id="MCI44021.1"/>
    </source>
</evidence>
<proteinExistence type="predicted"/>
<name>A0A392S549_9FABA</name>
<organism evidence="2 3">
    <name type="scientific">Trifolium medium</name>
    <dbReference type="NCBI Taxonomy" id="97028"/>
    <lineage>
        <taxon>Eukaryota</taxon>
        <taxon>Viridiplantae</taxon>
        <taxon>Streptophyta</taxon>
        <taxon>Embryophyta</taxon>
        <taxon>Tracheophyta</taxon>
        <taxon>Spermatophyta</taxon>
        <taxon>Magnoliopsida</taxon>
        <taxon>eudicotyledons</taxon>
        <taxon>Gunneridae</taxon>
        <taxon>Pentapetalae</taxon>
        <taxon>rosids</taxon>
        <taxon>fabids</taxon>
        <taxon>Fabales</taxon>
        <taxon>Fabaceae</taxon>
        <taxon>Papilionoideae</taxon>
        <taxon>50 kb inversion clade</taxon>
        <taxon>NPAAA clade</taxon>
        <taxon>Hologalegina</taxon>
        <taxon>IRL clade</taxon>
        <taxon>Trifolieae</taxon>
        <taxon>Trifolium</taxon>
    </lineage>
</organism>
<dbReference type="EMBL" id="LXQA010324970">
    <property type="protein sequence ID" value="MCI44021.1"/>
    <property type="molecule type" value="Genomic_DNA"/>
</dbReference>
<feature type="compositionally biased region" description="Basic residues" evidence="1">
    <location>
        <begin position="78"/>
        <end position="89"/>
    </location>
</feature>
<protein>
    <submittedName>
        <fullName evidence="2">Uncharacterized protein</fullName>
    </submittedName>
</protein>
<keyword evidence="3" id="KW-1185">Reference proteome</keyword>
<evidence type="ECO:0000256" key="1">
    <source>
        <dbReference type="SAM" id="MobiDB-lite"/>
    </source>
</evidence>
<comment type="caution">
    <text evidence="2">The sequence shown here is derived from an EMBL/GenBank/DDBJ whole genome shotgun (WGS) entry which is preliminary data.</text>
</comment>
<feature type="non-terminal residue" evidence="2">
    <location>
        <position position="1"/>
    </location>
</feature>